<keyword evidence="6" id="KW-1185">Reference proteome</keyword>
<proteinExistence type="inferred from homology"/>
<evidence type="ECO:0000256" key="2">
    <source>
        <dbReference type="PROSITE-ProRule" id="PRU01331"/>
    </source>
</evidence>
<dbReference type="PANTHER" id="PTHR43785">
    <property type="entry name" value="GAMMA-GLUTAMYLPUTRESCINE SYNTHETASE"/>
    <property type="match status" value="1"/>
</dbReference>
<dbReference type="OrthoDB" id="77835at2759"/>
<dbReference type="STRING" id="2769.R7QBL6"/>
<sequence length="411" mass="44265">MARACMVLMPWLDMPSSSRITPAGSATLIPMSHPLHKAVSAAYEALTARVRDRVALPWHPNHEVVLSKMRGADGEAWEHCPKGALLRAVDLLAAKGLFVQAGFELEFALFTQDGSNATQLTPYGRGTSYALFDQMDMAGGFLDDVTVCLEQMGVEVAMVHAEASTGQYEVVLRHKAVLQAVQDVTLARMGIKAVARKHGLVTSFVPNFGDGLGGSGCHVHLSLDGHFGVGGGEGGKCGGVSETGQQWMAGILAGLPWAMCVTNGSCLSYLRMLPMYWAGAYQVWGVDNKEAALRLAEDRSNVEVKALDSVSNVDLAMAGLLLAGLQGVEAGMELPEACQVDPHTVQAEVKRLPGTLEESVVEFEEAAQGGRLERVFTKEMVHEICSARVAEIEFVKKVGIKEFRKRMMTLH</sequence>
<evidence type="ECO:0000259" key="4">
    <source>
        <dbReference type="PROSITE" id="PS51987"/>
    </source>
</evidence>
<dbReference type="RefSeq" id="XP_005714635.1">
    <property type="nucleotide sequence ID" value="XM_005714578.1"/>
</dbReference>
<comment type="similarity">
    <text evidence="2 3">Belongs to the glutamine synthetase family.</text>
</comment>
<accession>R7QBL6</accession>
<evidence type="ECO:0000313" key="6">
    <source>
        <dbReference type="Proteomes" id="UP000012073"/>
    </source>
</evidence>
<reference evidence="6" key="1">
    <citation type="journal article" date="2013" name="Proc. Natl. Acad. Sci. U.S.A.">
        <title>Genome structure and metabolic features in the red seaweed Chondrus crispus shed light on evolution of the Archaeplastida.</title>
        <authorList>
            <person name="Collen J."/>
            <person name="Porcel B."/>
            <person name="Carre W."/>
            <person name="Ball S.G."/>
            <person name="Chaparro C."/>
            <person name="Tonon T."/>
            <person name="Barbeyron T."/>
            <person name="Michel G."/>
            <person name="Noel B."/>
            <person name="Valentin K."/>
            <person name="Elias M."/>
            <person name="Artiguenave F."/>
            <person name="Arun A."/>
            <person name="Aury J.M."/>
            <person name="Barbosa-Neto J.F."/>
            <person name="Bothwell J.H."/>
            <person name="Bouget F.Y."/>
            <person name="Brillet L."/>
            <person name="Cabello-Hurtado F."/>
            <person name="Capella-Gutierrez S."/>
            <person name="Charrier B."/>
            <person name="Cladiere L."/>
            <person name="Cock J.M."/>
            <person name="Coelho S.M."/>
            <person name="Colleoni C."/>
            <person name="Czjzek M."/>
            <person name="Da Silva C."/>
            <person name="Delage L."/>
            <person name="Denoeud F."/>
            <person name="Deschamps P."/>
            <person name="Dittami S.M."/>
            <person name="Gabaldon T."/>
            <person name="Gachon C.M."/>
            <person name="Groisillier A."/>
            <person name="Herve C."/>
            <person name="Jabbari K."/>
            <person name="Katinka M."/>
            <person name="Kloareg B."/>
            <person name="Kowalczyk N."/>
            <person name="Labadie K."/>
            <person name="Leblanc C."/>
            <person name="Lopez P.J."/>
            <person name="McLachlan D.H."/>
            <person name="Meslet-Cladiere L."/>
            <person name="Moustafa A."/>
            <person name="Nehr Z."/>
            <person name="Nyvall Collen P."/>
            <person name="Panaud O."/>
            <person name="Partensky F."/>
            <person name="Poulain J."/>
            <person name="Rensing S.A."/>
            <person name="Rousvoal S."/>
            <person name="Samson G."/>
            <person name="Symeonidi A."/>
            <person name="Weissenbach J."/>
            <person name="Zambounis A."/>
            <person name="Wincker P."/>
            <person name="Boyen C."/>
        </authorList>
    </citation>
    <scope>NUCLEOTIDE SEQUENCE [LARGE SCALE GENOMIC DNA]</scope>
    <source>
        <strain evidence="6">cv. Stackhouse</strain>
    </source>
</reference>
<keyword evidence="1" id="KW-0436">Ligase</keyword>
<gene>
    <name evidence="5" type="ORF">CHC_T00003723001</name>
</gene>
<dbReference type="OMA" id="WAWAPVD"/>
<protein>
    <recommendedName>
        <fullName evidence="4">GS catalytic domain-containing protein</fullName>
    </recommendedName>
</protein>
<dbReference type="InterPro" id="IPR014746">
    <property type="entry name" value="Gln_synth/guanido_kin_cat_dom"/>
</dbReference>
<dbReference type="GO" id="GO:0004356">
    <property type="term" value="F:glutamine synthetase activity"/>
    <property type="evidence" value="ECO:0007669"/>
    <property type="project" value="InterPro"/>
</dbReference>
<dbReference type="Gene3D" id="3.30.590.10">
    <property type="entry name" value="Glutamine synthetase/guanido kinase, catalytic domain"/>
    <property type="match status" value="1"/>
</dbReference>
<dbReference type="Pfam" id="PF00120">
    <property type="entry name" value="Gln-synt_C"/>
    <property type="match status" value="1"/>
</dbReference>
<name>R7QBL6_CHOCR</name>
<dbReference type="EMBL" id="HG001706">
    <property type="protein sequence ID" value="CDF34816.1"/>
    <property type="molecule type" value="Genomic_DNA"/>
</dbReference>
<evidence type="ECO:0000313" key="5">
    <source>
        <dbReference type="EMBL" id="CDF34816.1"/>
    </source>
</evidence>
<evidence type="ECO:0000256" key="1">
    <source>
        <dbReference type="ARBA" id="ARBA00022598"/>
    </source>
</evidence>
<dbReference type="SUPFAM" id="SSF55931">
    <property type="entry name" value="Glutamine synthetase/guanido kinase"/>
    <property type="match status" value="1"/>
</dbReference>
<dbReference type="PhylomeDB" id="R7QBL6"/>
<feature type="domain" description="GS catalytic" evidence="4">
    <location>
        <begin position="81"/>
        <end position="411"/>
    </location>
</feature>
<dbReference type="Proteomes" id="UP000012073">
    <property type="component" value="Unassembled WGS sequence"/>
</dbReference>
<evidence type="ECO:0000256" key="3">
    <source>
        <dbReference type="RuleBase" id="RU000384"/>
    </source>
</evidence>
<dbReference type="PROSITE" id="PS51987">
    <property type="entry name" value="GS_CATALYTIC"/>
    <property type="match status" value="1"/>
</dbReference>
<organism evidence="5 6">
    <name type="scientific">Chondrus crispus</name>
    <name type="common">Carrageen Irish moss</name>
    <name type="synonym">Polymorpha crispa</name>
    <dbReference type="NCBI Taxonomy" id="2769"/>
    <lineage>
        <taxon>Eukaryota</taxon>
        <taxon>Rhodophyta</taxon>
        <taxon>Florideophyceae</taxon>
        <taxon>Rhodymeniophycidae</taxon>
        <taxon>Gigartinales</taxon>
        <taxon>Gigartinaceae</taxon>
        <taxon>Chondrus</taxon>
    </lineage>
</organism>
<dbReference type="SMART" id="SM01230">
    <property type="entry name" value="Gln-synt_C"/>
    <property type="match status" value="1"/>
</dbReference>
<dbReference type="Gramene" id="CDF34816">
    <property type="protein sequence ID" value="CDF34816"/>
    <property type="gene ID" value="CHC_T00003723001"/>
</dbReference>
<dbReference type="AlphaFoldDB" id="R7QBL6"/>
<dbReference type="InterPro" id="IPR008146">
    <property type="entry name" value="Gln_synth_cat_dom"/>
</dbReference>
<dbReference type="KEGG" id="ccp:CHC_T00003723001"/>
<dbReference type="PANTHER" id="PTHR43785:SF2">
    <property type="entry name" value="TYPE-1 GLUTAMINE SYNTHETASE 1"/>
    <property type="match status" value="1"/>
</dbReference>
<dbReference type="GeneID" id="17322337"/>